<name>A0A6I2QXJ3_FLAPL</name>
<evidence type="ECO:0000313" key="3">
    <source>
        <dbReference type="Proteomes" id="UP000434475"/>
    </source>
</evidence>
<dbReference type="EMBL" id="WKPR01000003">
    <property type="protein sequence ID" value="MSB18521.1"/>
    <property type="molecule type" value="Genomic_DNA"/>
</dbReference>
<gene>
    <name evidence="2" type="ORF">GKE97_03200</name>
    <name evidence="1" type="ORF">PND83_23845</name>
</gene>
<dbReference type="Proteomes" id="UP000434475">
    <property type="component" value="Unassembled WGS sequence"/>
</dbReference>
<evidence type="ECO:0000313" key="1">
    <source>
        <dbReference type="EMBL" id="MDB7909008.1"/>
    </source>
</evidence>
<sequence length="47" mass="5260">MDKHEWELLDKLLCAAYDGKPITIQRSKRGKIIGVEVHEPGVEADGI</sequence>
<reference evidence="1" key="2">
    <citation type="submission" date="2023-01" db="EMBL/GenBank/DDBJ databases">
        <title>Human gut microbiome strain richness.</title>
        <authorList>
            <person name="Chen-Liaw A."/>
        </authorList>
    </citation>
    <scope>NUCLEOTIDE SEQUENCE</scope>
    <source>
        <strain evidence="1">2225st1_A6_2225SCRN_200828</strain>
    </source>
</reference>
<evidence type="ECO:0000313" key="2">
    <source>
        <dbReference type="EMBL" id="MSB18521.1"/>
    </source>
</evidence>
<reference evidence="2 3" key="1">
    <citation type="journal article" date="2019" name="Nat. Med.">
        <title>A library of human gut bacterial isolates paired with longitudinal multiomics data enables mechanistic microbiome research.</title>
        <authorList>
            <person name="Poyet M."/>
            <person name="Groussin M."/>
            <person name="Gibbons S.M."/>
            <person name="Avila-Pacheco J."/>
            <person name="Jiang X."/>
            <person name="Kearney S.M."/>
            <person name="Perrotta A.R."/>
            <person name="Berdy B."/>
            <person name="Zhao S."/>
            <person name="Lieberman T.D."/>
            <person name="Swanson P.K."/>
            <person name="Smith M."/>
            <person name="Roesemann S."/>
            <person name="Alexander J.E."/>
            <person name="Rich S.A."/>
            <person name="Livny J."/>
            <person name="Vlamakis H."/>
            <person name="Clish C."/>
            <person name="Bullock K."/>
            <person name="Deik A."/>
            <person name="Scott J."/>
            <person name="Pierce K.A."/>
            <person name="Xavier R.J."/>
            <person name="Alm E.J."/>
        </authorList>
    </citation>
    <scope>NUCLEOTIDE SEQUENCE [LARGE SCALE GENOMIC DNA]</scope>
    <source>
        <strain evidence="2 3">BIOML-A2</strain>
    </source>
</reference>
<dbReference type="RefSeq" id="WP_172697241.1">
    <property type="nucleotide sequence ID" value="NZ_JADMVA010000001.1"/>
</dbReference>
<dbReference type="EMBL" id="JAQLWO010000067">
    <property type="protein sequence ID" value="MDB7909008.1"/>
    <property type="molecule type" value="Genomic_DNA"/>
</dbReference>
<comment type="caution">
    <text evidence="2">The sequence shown here is derived from an EMBL/GenBank/DDBJ whole genome shotgun (WGS) entry which is preliminary data.</text>
</comment>
<dbReference type="Proteomes" id="UP001211006">
    <property type="component" value="Unassembled WGS sequence"/>
</dbReference>
<organism evidence="2 3">
    <name type="scientific">Flavonifractor plautii</name>
    <name type="common">Fusobacterium plautii</name>
    <dbReference type="NCBI Taxonomy" id="292800"/>
    <lineage>
        <taxon>Bacteria</taxon>
        <taxon>Bacillati</taxon>
        <taxon>Bacillota</taxon>
        <taxon>Clostridia</taxon>
        <taxon>Eubacteriales</taxon>
        <taxon>Oscillospiraceae</taxon>
        <taxon>Flavonifractor</taxon>
    </lineage>
</organism>
<dbReference type="AlphaFoldDB" id="A0A6I2QXJ3"/>
<accession>A0A6I2QXJ3</accession>
<proteinExistence type="predicted"/>
<protein>
    <submittedName>
        <fullName evidence="2">Uncharacterized protein</fullName>
    </submittedName>
</protein>